<organism evidence="2 3">
    <name type="scientific">Piloderma croceum (strain F 1598)</name>
    <dbReference type="NCBI Taxonomy" id="765440"/>
    <lineage>
        <taxon>Eukaryota</taxon>
        <taxon>Fungi</taxon>
        <taxon>Dikarya</taxon>
        <taxon>Basidiomycota</taxon>
        <taxon>Agaricomycotina</taxon>
        <taxon>Agaricomycetes</taxon>
        <taxon>Agaricomycetidae</taxon>
        <taxon>Atheliales</taxon>
        <taxon>Atheliaceae</taxon>
        <taxon>Piloderma</taxon>
    </lineage>
</organism>
<dbReference type="Proteomes" id="UP000054166">
    <property type="component" value="Unassembled WGS sequence"/>
</dbReference>
<feature type="transmembrane region" description="Helical" evidence="1">
    <location>
        <begin position="38"/>
        <end position="64"/>
    </location>
</feature>
<keyword evidence="1" id="KW-1133">Transmembrane helix</keyword>
<keyword evidence="3" id="KW-1185">Reference proteome</keyword>
<dbReference type="HOGENOM" id="CLU_2278488_0_0_1"/>
<evidence type="ECO:0000313" key="2">
    <source>
        <dbReference type="EMBL" id="KIM88450.1"/>
    </source>
</evidence>
<protein>
    <submittedName>
        <fullName evidence="2">Uncharacterized protein</fullName>
    </submittedName>
</protein>
<dbReference type="OrthoDB" id="10557479at2759"/>
<reference evidence="2 3" key="1">
    <citation type="submission" date="2014-04" db="EMBL/GenBank/DDBJ databases">
        <authorList>
            <consortium name="DOE Joint Genome Institute"/>
            <person name="Kuo A."/>
            <person name="Tarkka M."/>
            <person name="Buscot F."/>
            <person name="Kohler A."/>
            <person name="Nagy L.G."/>
            <person name="Floudas D."/>
            <person name="Copeland A."/>
            <person name="Barry K.W."/>
            <person name="Cichocki N."/>
            <person name="Veneault-Fourrey C."/>
            <person name="LaButti K."/>
            <person name="Lindquist E.A."/>
            <person name="Lipzen A."/>
            <person name="Lundell T."/>
            <person name="Morin E."/>
            <person name="Murat C."/>
            <person name="Sun H."/>
            <person name="Tunlid A."/>
            <person name="Henrissat B."/>
            <person name="Grigoriev I.V."/>
            <person name="Hibbett D.S."/>
            <person name="Martin F."/>
            <person name="Nordberg H.P."/>
            <person name="Cantor M.N."/>
            <person name="Hua S.X."/>
        </authorList>
    </citation>
    <scope>NUCLEOTIDE SEQUENCE [LARGE SCALE GENOMIC DNA]</scope>
    <source>
        <strain evidence="2 3">F 1598</strain>
    </source>
</reference>
<gene>
    <name evidence="2" type="ORF">PILCRDRAFT_814352</name>
</gene>
<name>A0A0C3FVG3_PILCF</name>
<dbReference type="InParanoid" id="A0A0C3FVG3"/>
<proteinExistence type="predicted"/>
<evidence type="ECO:0000313" key="3">
    <source>
        <dbReference type="Proteomes" id="UP000054166"/>
    </source>
</evidence>
<keyword evidence="1" id="KW-0812">Transmembrane</keyword>
<reference evidence="3" key="2">
    <citation type="submission" date="2015-01" db="EMBL/GenBank/DDBJ databases">
        <title>Evolutionary Origins and Diversification of the Mycorrhizal Mutualists.</title>
        <authorList>
            <consortium name="DOE Joint Genome Institute"/>
            <consortium name="Mycorrhizal Genomics Consortium"/>
            <person name="Kohler A."/>
            <person name="Kuo A."/>
            <person name="Nagy L.G."/>
            <person name="Floudas D."/>
            <person name="Copeland A."/>
            <person name="Barry K.W."/>
            <person name="Cichocki N."/>
            <person name="Veneault-Fourrey C."/>
            <person name="LaButti K."/>
            <person name="Lindquist E.A."/>
            <person name="Lipzen A."/>
            <person name="Lundell T."/>
            <person name="Morin E."/>
            <person name="Murat C."/>
            <person name="Riley R."/>
            <person name="Ohm R."/>
            <person name="Sun H."/>
            <person name="Tunlid A."/>
            <person name="Henrissat B."/>
            <person name="Grigoriev I.V."/>
            <person name="Hibbett D.S."/>
            <person name="Martin F."/>
        </authorList>
    </citation>
    <scope>NUCLEOTIDE SEQUENCE [LARGE SCALE GENOMIC DNA]</scope>
    <source>
        <strain evidence="3">F 1598</strain>
    </source>
</reference>
<evidence type="ECO:0000256" key="1">
    <source>
        <dbReference type="SAM" id="Phobius"/>
    </source>
</evidence>
<dbReference type="AlphaFoldDB" id="A0A0C3FVG3"/>
<keyword evidence="1" id="KW-0472">Membrane</keyword>
<accession>A0A0C3FVG3</accession>
<dbReference type="EMBL" id="KN832977">
    <property type="protein sequence ID" value="KIM88450.1"/>
    <property type="molecule type" value="Genomic_DNA"/>
</dbReference>
<sequence>MITRHQDAYIGSASKAWMVMDLAPANTTVNGQSIQQSLIIAAALPQLVVVGVLYLILSLIALLVSRRTPGAPFTLAGILMMHSELTLHLLRDESCQDDKSEE</sequence>